<feature type="domain" description="VTT" evidence="7">
    <location>
        <begin position="62"/>
        <end position="178"/>
    </location>
</feature>
<comment type="similarity">
    <text evidence="6">Belongs to the TVP38/TMEM64 family.</text>
</comment>
<feature type="transmembrane region" description="Helical" evidence="6">
    <location>
        <begin position="77"/>
        <end position="98"/>
    </location>
</feature>
<keyword evidence="5 6" id="KW-0472">Membrane</keyword>
<comment type="subcellular location">
    <subcellularLocation>
        <location evidence="1 6">Cell membrane</location>
        <topology evidence="1 6">Multi-pass membrane protein</topology>
    </subcellularLocation>
</comment>
<evidence type="ECO:0000256" key="4">
    <source>
        <dbReference type="ARBA" id="ARBA00022989"/>
    </source>
</evidence>
<keyword evidence="9" id="KW-1185">Reference proteome</keyword>
<feature type="transmembrane region" description="Helical" evidence="6">
    <location>
        <begin position="158"/>
        <end position="176"/>
    </location>
</feature>
<feature type="transmembrane region" description="Helical" evidence="6">
    <location>
        <begin position="125"/>
        <end position="146"/>
    </location>
</feature>
<evidence type="ECO:0000256" key="3">
    <source>
        <dbReference type="ARBA" id="ARBA00022692"/>
    </source>
</evidence>
<evidence type="ECO:0000256" key="6">
    <source>
        <dbReference type="RuleBase" id="RU366058"/>
    </source>
</evidence>
<proteinExistence type="inferred from homology"/>
<feature type="transmembrane region" description="Helical" evidence="6">
    <location>
        <begin position="49"/>
        <end position="70"/>
    </location>
</feature>
<dbReference type="InterPro" id="IPR032816">
    <property type="entry name" value="VTT_dom"/>
</dbReference>
<evidence type="ECO:0000256" key="2">
    <source>
        <dbReference type="ARBA" id="ARBA00022475"/>
    </source>
</evidence>
<evidence type="ECO:0000259" key="7">
    <source>
        <dbReference type="Pfam" id="PF09335"/>
    </source>
</evidence>
<protein>
    <recommendedName>
        <fullName evidence="6">TVP38/TMEM64 family membrane protein</fullName>
    </recommendedName>
</protein>
<comment type="caution">
    <text evidence="8">The sequence shown here is derived from an EMBL/GenBank/DDBJ whole genome shotgun (WGS) entry which is preliminary data.</text>
</comment>
<dbReference type="InterPro" id="IPR015414">
    <property type="entry name" value="TMEM64"/>
</dbReference>
<feature type="transmembrane region" description="Helical" evidence="6">
    <location>
        <begin position="188"/>
        <end position="205"/>
    </location>
</feature>
<dbReference type="PANTHER" id="PTHR12677">
    <property type="entry name" value="GOLGI APPARATUS MEMBRANE PROTEIN TVP38-RELATED"/>
    <property type="match status" value="1"/>
</dbReference>
<dbReference type="Pfam" id="PF09335">
    <property type="entry name" value="VTT_dom"/>
    <property type="match status" value="1"/>
</dbReference>
<dbReference type="EMBL" id="JAKOAV010000057">
    <property type="protein sequence ID" value="MDF9409995.1"/>
    <property type="molecule type" value="Genomic_DNA"/>
</dbReference>
<dbReference type="AlphaFoldDB" id="A0A9X4H0P8"/>
<evidence type="ECO:0000313" key="9">
    <source>
        <dbReference type="Proteomes" id="UP001154312"/>
    </source>
</evidence>
<evidence type="ECO:0000256" key="1">
    <source>
        <dbReference type="ARBA" id="ARBA00004651"/>
    </source>
</evidence>
<dbReference type="RefSeq" id="WP_277445532.1">
    <property type="nucleotide sequence ID" value="NZ_JAKOAV010000057.1"/>
</dbReference>
<keyword evidence="2 6" id="KW-1003">Cell membrane</keyword>
<keyword evidence="3 6" id="KW-0812">Transmembrane</keyword>
<sequence length="226" mass="25124">MQWLSKKNMITTVFILILVTIFCLSKKSGMLENPTAEGLRDYIASFGVLGPIVYMTMFSVIPAGSVIAVAGGMAFGIYFGTLYTIIGAIIGATVAFYISRLLGRGVVEKLVKGKMQKFEDGIEKGGFLLILIMRLIPIIPFNVISYGAGLTRIKYTDYIFSTMIGIIPGVVVFTNLGDKALCVRSLEFMLSVGILALMVIMSILLKRRFSFEELQTRFYMYRIQKK</sequence>
<keyword evidence="4 6" id="KW-1133">Transmembrane helix</keyword>
<reference evidence="8" key="1">
    <citation type="submission" date="2022-02" db="EMBL/GenBank/DDBJ databases">
        <authorList>
            <person name="Leng L."/>
        </authorList>
    </citation>
    <scope>NUCLEOTIDE SEQUENCE</scope>
    <source>
        <strain evidence="8">JI</strain>
    </source>
</reference>
<organism evidence="8 9">
    <name type="scientific">Pelotomaculum isophthalicicum JI</name>
    <dbReference type="NCBI Taxonomy" id="947010"/>
    <lineage>
        <taxon>Bacteria</taxon>
        <taxon>Bacillati</taxon>
        <taxon>Bacillota</taxon>
        <taxon>Clostridia</taxon>
        <taxon>Eubacteriales</taxon>
        <taxon>Desulfotomaculaceae</taxon>
        <taxon>Pelotomaculum</taxon>
    </lineage>
</organism>
<name>A0A9X4H0P8_9FIRM</name>
<accession>A0A9X4H0P8</accession>
<evidence type="ECO:0000256" key="5">
    <source>
        <dbReference type="ARBA" id="ARBA00023136"/>
    </source>
</evidence>
<dbReference type="Proteomes" id="UP001154312">
    <property type="component" value="Unassembled WGS sequence"/>
</dbReference>
<dbReference type="GO" id="GO:0005886">
    <property type="term" value="C:plasma membrane"/>
    <property type="evidence" value="ECO:0007669"/>
    <property type="project" value="UniProtKB-SubCell"/>
</dbReference>
<dbReference type="PANTHER" id="PTHR12677:SF59">
    <property type="entry name" value="GOLGI APPARATUS MEMBRANE PROTEIN TVP38-RELATED"/>
    <property type="match status" value="1"/>
</dbReference>
<gene>
    <name evidence="8" type="ORF">L7E55_16860</name>
</gene>
<evidence type="ECO:0000313" key="8">
    <source>
        <dbReference type="EMBL" id="MDF9409995.1"/>
    </source>
</evidence>